<dbReference type="AlphaFoldDB" id="A0AAV8VJQ8"/>
<evidence type="ECO:0000313" key="2">
    <source>
        <dbReference type="EMBL" id="KAJ8914582.1"/>
    </source>
</evidence>
<dbReference type="PROSITE" id="PS50088">
    <property type="entry name" value="ANK_REPEAT"/>
    <property type="match status" value="1"/>
</dbReference>
<keyword evidence="1" id="KW-0040">ANK repeat</keyword>
<protein>
    <submittedName>
        <fullName evidence="2">Uncharacterized protein</fullName>
    </submittedName>
</protein>
<evidence type="ECO:0000313" key="3">
    <source>
        <dbReference type="Proteomes" id="UP001159042"/>
    </source>
</evidence>
<dbReference type="EMBL" id="JANEYG010000068">
    <property type="protein sequence ID" value="KAJ8914582.1"/>
    <property type="molecule type" value="Genomic_DNA"/>
</dbReference>
<organism evidence="2 3">
    <name type="scientific">Exocentrus adspersus</name>
    <dbReference type="NCBI Taxonomy" id="1586481"/>
    <lineage>
        <taxon>Eukaryota</taxon>
        <taxon>Metazoa</taxon>
        <taxon>Ecdysozoa</taxon>
        <taxon>Arthropoda</taxon>
        <taxon>Hexapoda</taxon>
        <taxon>Insecta</taxon>
        <taxon>Pterygota</taxon>
        <taxon>Neoptera</taxon>
        <taxon>Endopterygota</taxon>
        <taxon>Coleoptera</taxon>
        <taxon>Polyphaga</taxon>
        <taxon>Cucujiformia</taxon>
        <taxon>Chrysomeloidea</taxon>
        <taxon>Cerambycidae</taxon>
        <taxon>Lamiinae</taxon>
        <taxon>Acanthocinini</taxon>
        <taxon>Exocentrus</taxon>
    </lineage>
</organism>
<dbReference type="InterPro" id="IPR002110">
    <property type="entry name" value="Ankyrin_rpt"/>
</dbReference>
<dbReference type="PROSITE" id="PS50297">
    <property type="entry name" value="ANK_REP_REGION"/>
    <property type="match status" value="1"/>
</dbReference>
<dbReference type="SMART" id="SM00248">
    <property type="entry name" value="ANK"/>
    <property type="match status" value="1"/>
</dbReference>
<dbReference type="Proteomes" id="UP001159042">
    <property type="component" value="Unassembled WGS sequence"/>
</dbReference>
<dbReference type="Gene3D" id="1.25.40.20">
    <property type="entry name" value="Ankyrin repeat-containing domain"/>
    <property type="match status" value="1"/>
</dbReference>
<reference evidence="2 3" key="1">
    <citation type="journal article" date="2023" name="Insect Mol. Biol.">
        <title>Genome sequencing provides insights into the evolution of gene families encoding plant cell wall-degrading enzymes in longhorned beetles.</title>
        <authorList>
            <person name="Shin N.R."/>
            <person name="Okamura Y."/>
            <person name="Kirsch R."/>
            <person name="Pauchet Y."/>
        </authorList>
    </citation>
    <scope>NUCLEOTIDE SEQUENCE [LARGE SCALE GENOMIC DNA]</scope>
    <source>
        <strain evidence="2">EAD_L_NR</strain>
    </source>
</reference>
<sequence length="186" mass="20542">MLIFTGNHISTLSSNIFGEDMDLSMLKIIDMSNNGITDIKVKHGADINCRDMLKMTPLHWAVQNGHLDIVAYLINNGAEVELQNKFNLTALQIAQQINRSDIEEYITNSLTNPAEATQNLVIQLAMDDVMECNSGSQGLEERIIDLGNESSNHESIVIPIEPDIMAKLEPVNSEVEDDSAQSGKCQ</sequence>
<keyword evidence="3" id="KW-1185">Reference proteome</keyword>
<evidence type="ECO:0000256" key="1">
    <source>
        <dbReference type="PROSITE-ProRule" id="PRU00023"/>
    </source>
</evidence>
<gene>
    <name evidence="2" type="ORF">NQ315_017287</name>
</gene>
<comment type="caution">
    <text evidence="2">The sequence shown here is derived from an EMBL/GenBank/DDBJ whole genome shotgun (WGS) entry which is preliminary data.</text>
</comment>
<dbReference type="SUPFAM" id="SSF48403">
    <property type="entry name" value="Ankyrin repeat"/>
    <property type="match status" value="1"/>
</dbReference>
<name>A0AAV8VJQ8_9CUCU</name>
<feature type="repeat" description="ANK" evidence="1">
    <location>
        <begin position="53"/>
        <end position="85"/>
    </location>
</feature>
<dbReference type="PANTHER" id="PTHR22677">
    <property type="entry name" value="ANKYRIN REPEAT DOMAIN-CONTAINING PROTEIN 60"/>
    <property type="match status" value="1"/>
</dbReference>
<accession>A0AAV8VJQ8</accession>
<proteinExistence type="predicted"/>
<dbReference type="InterPro" id="IPR036770">
    <property type="entry name" value="Ankyrin_rpt-contain_sf"/>
</dbReference>
<dbReference type="InterPro" id="IPR039323">
    <property type="entry name" value="ANKRD_45/46/60"/>
</dbReference>
<dbReference type="Pfam" id="PF12796">
    <property type="entry name" value="Ank_2"/>
    <property type="match status" value="1"/>
</dbReference>
<dbReference type="PANTHER" id="PTHR22677:SF4">
    <property type="entry name" value="USHER SYNDROME TYPE-1G PROTEIN-LIKE PROTEIN"/>
    <property type="match status" value="1"/>
</dbReference>